<accession>A0ABD2RE74</accession>
<reference evidence="2 3" key="1">
    <citation type="submission" date="2024-05" db="EMBL/GenBank/DDBJ databases">
        <title>De novo assembly of an allotetraploid wild potato.</title>
        <authorList>
            <person name="Hosaka A.J."/>
        </authorList>
    </citation>
    <scope>NUCLEOTIDE SEQUENCE [LARGE SCALE GENOMIC DNA]</scope>
    <source>
        <tissue evidence="2">Young leaves</tissue>
    </source>
</reference>
<dbReference type="Proteomes" id="UP001627284">
    <property type="component" value="Unassembled WGS sequence"/>
</dbReference>
<sequence length="113" mass="12239">NTPKLKNKVFYYYLLKINSSKSIIKMSNAQQAGECHGQAQAKIEQLAQSAKNTAHSLADKADNATQSAQQSVQENKDQLNPGFLQQTGEQVIHMAHGAVDGVKNTLGIGSDQK</sequence>
<evidence type="ECO:0000313" key="2">
    <source>
        <dbReference type="EMBL" id="KAL3329196.1"/>
    </source>
</evidence>
<feature type="compositionally biased region" description="Polar residues" evidence="1">
    <location>
        <begin position="63"/>
        <end position="73"/>
    </location>
</feature>
<organism evidence="2 3">
    <name type="scientific">Solanum stoloniferum</name>
    <dbReference type="NCBI Taxonomy" id="62892"/>
    <lineage>
        <taxon>Eukaryota</taxon>
        <taxon>Viridiplantae</taxon>
        <taxon>Streptophyta</taxon>
        <taxon>Embryophyta</taxon>
        <taxon>Tracheophyta</taxon>
        <taxon>Spermatophyta</taxon>
        <taxon>Magnoliopsida</taxon>
        <taxon>eudicotyledons</taxon>
        <taxon>Gunneridae</taxon>
        <taxon>Pentapetalae</taxon>
        <taxon>asterids</taxon>
        <taxon>lamiids</taxon>
        <taxon>Solanales</taxon>
        <taxon>Solanaceae</taxon>
        <taxon>Solanoideae</taxon>
        <taxon>Solaneae</taxon>
        <taxon>Solanum</taxon>
    </lineage>
</organism>
<dbReference type="EMBL" id="JBJKTR010000021">
    <property type="protein sequence ID" value="KAL3329196.1"/>
    <property type="molecule type" value="Genomic_DNA"/>
</dbReference>
<keyword evidence="3" id="KW-1185">Reference proteome</keyword>
<feature type="region of interest" description="Disordered" evidence="1">
    <location>
        <begin position="50"/>
        <end position="78"/>
    </location>
</feature>
<protein>
    <submittedName>
        <fullName evidence="2">Uncharacterized protein</fullName>
    </submittedName>
</protein>
<dbReference type="InterPro" id="IPR039624">
    <property type="entry name" value="LEA1/2/D7/KIN2"/>
</dbReference>
<dbReference type="PANTHER" id="PTHR34191:SF14">
    <property type="entry name" value="LATE EMBRYOGENESIS ABUNDANT PROTEIN 1-LIKE"/>
    <property type="match status" value="1"/>
</dbReference>
<dbReference type="AlphaFoldDB" id="A0ABD2RE74"/>
<gene>
    <name evidence="2" type="ORF">AABB24_036343</name>
</gene>
<dbReference type="PANTHER" id="PTHR34191">
    <property type="entry name" value="LATE EMBRYOGENESIS ABUNDANT PROTEIN (LEA) FAMILY PROTEIN"/>
    <property type="match status" value="1"/>
</dbReference>
<evidence type="ECO:0000313" key="3">
    <source>
        <dbReference type="Proteomes" id="UP001627284"/>
    </source>
</evidence>
<proteinExistence type="predicted"/>
<evidence type="ECO:0000256" key="1">
    <source>
        <dbReference type="SAM" id="MobiDB-lite"/>
    </source>
</evidence>
<comment type="caution">
    <text evidence="2">The sequence shown here is derived from an EMBL/GenBank/DDBJ whole genome shotgun (WGS) entry which is preliminary data.</text>
</comment>
<name>A0ABD2RE74_9SOLN</name>
<feature type="non-terminal residue" evidence="2">
    <location>
        <position position="1"/>
    </location>
</feature>